<dbReference type="EMBL" id="RJSE01000007">
    <property type="protein sequence ID" value="RNL62081.1"/>
    <property type="molecule type" value="Genomic_DNA"/>
</dbReference>
<comment type="caution">
    <text evidence="1">The sequence shown here is derived from an EMBL/GenBank/DDBJ whole genome shotgun (WGS) entry which is preliminary data.</text>
</comment>
<gene>
    <name evidence="1" type="ORF">EFK50_09680</name>
</gene>
<dbReference type="RefSeq" id="WP_123227376.1">
    <property type="nucleotide sequence ID" value="NZ_RJSE01000007.1"/>
</dbReference>
<sequence>MSAEFDARHRELLQNDAGDLYQKIVVEGSIARDDRRIAEGAGDHDSFAFLLDLGLLALDPSTDRYLPVDPAIVQSRVVAPMGQRAAELLAESTGWATTFAELGLAFRRTAPSDLPIVELRGLPNINRFLTAAVGDAEDELLTAQPDGARSPEILDVALERDKRALSRGVRMRTLYQHSARRSVATRDYVDAVTRSGAEVRTLDEFFNRLIVIDRRLAIVPGAVGTDVAVVIHDPGLVAYLADIFERFWERAHVFTDRESTTEREIADDVHNMTVRMLVEGHSDNASAKRVGVSTRTYAGYIASLKAEYGVETRFQLGYAIAQQEIREKSRAKNSPDH</sequence>
<accession>A0A3N0CFS1</accession>
<dbReference type="SUPFAM" id="SSF56024">
    <property type="entry name" value="Phospholipase D/nuclease"/>
    <property type="match status" value="1"/>
</dbReference>
<dbReference type="AlphaFoldDB" id="A0A3N0CFS1"/>
<keyword evidence="2" id="KW-1185">Reference proteome</keyword>
<dbReference type="InterPro" id="IPR036388">
    <property type="entry name" value="WH-like_DNA-bd_sf"/>
</dbReference>
<name>A0A3N0CFS1_9ACTN</name>
<dbReference type="Gene3D" id="3.30.870.10">
    <property type="entry name" value="Endonuclease Chain A"/>
    <property type="match status" value="1"/>
</dbReference>
<dbReference type="Proteomes" id="UP000267128">
    <property type="component" value="Unassembled WGS sequence"/>
</dbReference>
<protein>
    <submittedName>
        <fullName evidence="1">LuxR family transcriptional regulator</fullName>
    </submittedName>
</protein>
<reference evidence="1 2" key="1">
    <citation type="submission" date="2018-11" db="EMBL/GenBank/DDBJ databases">
        <authorList>
            <person name="Li F."/>
        </authorList>
    </citation>
    <scope>NUCLEOTIDE SEQUENCE [LARGE SCALE GENOMIC DNA]</scope>
    <source>
        <strain evidence="1 2">Gsoil 097</strain>
    </source>
</reference>
<dbReference type="PANTHER" id="PTHR34293:SF1">
    <property type="entry name" value="HTH-TYPE TRANSCRIPTIONAL REGULATOR TRMBL2"/>
    <property type="match status" value="1"/>
</dbReference>
<proteinExistence type="predicted"/>
<evidence type="ECO:0000313" key="2">
    <source>
        <dbReference type="Proteomes" id="UP000267128"/>
    </source>
</evidence>
<dbReference type="OrthoDB" id="4266042at2"/>
<organism evidence="1 2">
    <name type="scientific">Nocardioides marmoriginsengisoli</name>
    <dbReference type="NCBI Taxonomy" id="661483"/>
    <lineage>
        <taxon>Bacteria</taxon>
        <taxon>Bacillati</taxon>
        <taxon>Actinomycetota</taxon>
        <taxon>Actinomycetes</taxon>
        <taxon>Propionibacteriales</taxon>
        <taxon>Nocardioidaceae</taxon>
        <taxon>Nocardioides</taxon>
    </lineage>
</organism>
<dbReference type="PANTHER" id="PTHR34293">
    <property type="entry name" value="HTH-TYPE TRANSCRIPTIONAL REGULATOR TRMBL2"/>
    <property type="match status" value="1"/>
</dbReference>
<dbReference type="InterPro" id="IPR051797">
    <property type="entry name" value="TrmB-like"/>
</dbReference>
<dbReference type="Gene3D" id="1.10.10.10">
    <property type="entry name" value="Winged helix-like DNA-binding domain superfamily/Winged helix DNA-binding domain"/>
    <property type="match status" value="1"/>
</dbReference>
<evidence type="ECO:0000313" key="1">
    <source>
        <dbReference type="EMBL" id="RNL62081.1"/>
    </source>
</evidence>